<organism evidence="2 4">
    <name type="scientific">Marasmius crinis-equi</name>
    <dbReference type="NCBI Taxonomy" id="585013"/>
    <lineage>
        <taxon>Eukaryota</taxon>
        <taxon>Fungi</taxon>
        <taxon>Dikarya</taxon>
        <taxon>Basidiomycota</taxon>
        <taxon>Agaricomycotina</taxon>
        <taxon>Agaricomycetes</taxon>
        <taxon>Agaricomycetidae</taxon>
        <taxon>Agaricales</taxon>
        <taxon>Marasmiineae</taxon>
        <taxon>Marasmiaceae</taxon>
        <taxon>Marasmius</taxon>
    </lineage>
</organism>
<evidence type="ECO:0000313" key="3">
    <source>
        <dbReference type="EMBL" id="KAL0577006.1"/>
    </source>
</evidence>
<accession>A0ABR3FNL4</accession>
<evidence type="ECO:0000313" key="2">
    <source>
        <dbReference type="EMBL" id="KAL0576998.1"/>
    </source>
</evidence>
<dbReference type="EMBL" id="JBAHYK010000184">
    <property type="protein sequence ID" value="KAL0577006.1"/>
    <property type="molecule type" value="Genomic_DNA"/>
</dbReference>
<feature type="chain" id="PRO_5045031715" evidence="1">
    <location>
        <begin position="20"/>
        <end position="348"/>
    </location>
</feature>
<sequence length="348" mass="36290">MKGLLLSAWILLSTLLAKAQTECPPGFRRVEDPPGNFNCVKIDDSCPGTNRDYHDTVGGDLHCCNPSSRALVIYDEVNRVGVCCAVGQVYAGNAPNGLCCNPGQIVKDGKCTDPPPPGPPTGCPAQPSNACRMKKVCGNADASGLQYGTCYQISFPTGKQEQLGRGYLDTNPHRYRMGGNVQNIPFKICKTPTACGTGPVAAGDTFAIQDQLGLTTDAASAKVWNNAVTTNAAAPVYMVGAADGTTAGRFKGQTSCSGCKCVVSLTGATNGLTLRNENEATSIGLYGLTFIPNKNAFVDLQFSEIPCDNSIVYSDVGAAPAAKVALKSPAAALQVEAQDNDSQIPIKA</sequence>
<evidence type="ECO:0000313" key="4">
    <source>
        <dbReference type="Proteomes" id="UP001465976"/>
    </source>
</evidence>
<proteinExistence type="predicted"/>
<reference evidence="2 4" key="1">
    <citation type="submission" date="2024-02" db="EMBL/GenBank/DDBJ databases">
        <title>A draft genome for the cacao thread blight pathogen Marasmius crinis-equi.</title>
        <authorList>
            <person name="Cohen S.P."/>
            <person name="Baruah I.K."/>
            <person name="Amoako-Attah I."/>
            <person name="Bukari Y."/>
            <person name="Meinhardt L.W."/>
            <person name="Bailey B.A."/>
        </authorList>
    </citation>
    <scope>NUCLEOTIDE SEQUENCE [LARGE SCALE GENOMIC DNA]</scope>
    <source>
        <strain evidence="2 4">GH-76</strain>
    </source>
</reference>
<gene>
    <name evidence="2" type="ORF">V5O48_004972</name>
    <name evidence="3" type="ORF">V5O48_004980</name>
</gene>
<protein>
    <submittedName>
        <fullName evidence="2">Uncharacterized protein</fullName>
    </submittedName>
</protein>
<keyword evidence="1" id="KW-0732">Signal</keyword>
<comment type="caution">
    <text evidence="2">The sequence shown here is derived from an EMBL/GenBank/DDBJ whole genome shotgun (WGS) entry which is preliminary data.</text>
</comment>
<name>A0ABR3FNL4_9AGAR</name>
<feature type="signal peptide" evidence="1">
    <location>
        <begin position="1"/>
        <end position="19"/>
    </location>
</feature>
<dbReference type="Proteomes" id="UP001465976">
    <property type="component" value="Unassembled WGS sequence"/>
</dbReference>
<keyword evidence="4" id="KW-1185">Reference proteome</keyword>
<dbReference type="EMBL" id="JBAHYK010000184">
    <property type="protein sequence ID" value="KAL0576998.1"/>
    <property type="molecule type" value="Genomic_DNA"/>
</dbReference>
<evidence type="ECO:0000256" key="1">
    <source>
        <dbReference type="SAM" id="SignalP"/>
    </source>
</evidence>